<name>A0A087UK63_STEMI</name>
<reference evidence="4 5" key="1">
    <citation type="submission" date="2013-11" db="EMBL/GenBank/DDBJ databases">
        <title>Genome sequencing of Stegodyphus mimosarum.</title>
        <authorList>
            <person name="Bechsgaard J."/>
        </authorList>
    </citation>
    <scope>NUCLEOTIDE SEQUENCE [LARGE SCALE GENOMIC DNA]</scope>
</reference>
<protein>
    <recommendedName>
        <fullName evidence="3">DUF5641 domain-containing protein</fullName>
    </recommendedName>
</protein>
<feature type="region of interest" description="Disordered" evidence="2">
    <location>
        <begin position="1452"/>
        <end position="1478"/>
    </location>
</feature>
<dbReference type="SUPFAM" id="SSF56672">
    <property type="entry name" value="DNA/RNA polymerases"/>
    <property type="match status" value="1"/>
</dbReference>
<keyword evidence="1" id="KW-0175">Coiled coil</keyword>
<dbReference type="Proteomes" id="UP000054359">
    <property type="component" value="Unassembled WGS sequence"/>
</dbReference>
<sequence>MVYLTEEDLCSYDKLKTIVLKEFQPTPQECLNSFQTAQKLHSESYVQFASRLSATFEYYCQLRKVSDFKSLCELIVSDKIFGSLDRELMTHIAIKQGESYLKPQQLGRECDIYLTSKGKGKSEYNLYTKPSNGNESKRHEGHKQQKFQNSRFQRKGSNVFLSEEKSVKCNLCKNNETHTLNSCPQFKKLSVPERVEVVKINKVCFKCLSPKCSARNCTARDCFCGKPHNKLIHFSRQNKNKPDLRTPSNVLELQTASGNQIGENAFPPLSMQNSDINKSVVASNFERANAKNVLLSTVRTMIKNQSSQWEEVRCILDSGSQTCLLSQQCVNRLGLKSEKINTLISCLNDSSMVVKGRVTTTIANKNRSFEKEINFLVVKKITDLIPHQVLNVNIEVSDLVPLADLSFNIPGKIDMLLGAEIFYELLRPGQIYAQNSKLLLQNTVFGYVASGSVDQVNETKIHCGFIQEEDLNKTLKNFWEIESVDLELIKGKENSICEEHFVRTHWRNEEGRYVVTMPLKDDPSCLGHSRDIALKKLRSLWTRLSRDSNYLSLYRDFIHEYIELGHMKEVKEEKEPEVTYYATHHAVYKPEKTSTKLRVVFNCSSLTTNGISLNSLQYNGGVIQQDLFSIMIGFRIHVYALTADVKKMYRMILIDESQHNLQRILWSDSANETPKTYELVTVTYGTVSAPFLAMRTLKQLSLDEESNFPMAAPVLRENFYMDDVLCGAATLKEAKELQRQLIAILQRAGMHMHKWCANHSELSLNREEYNFSDPVETKTLGVSWKPIKDCFSFRVKVELSAAYTKRCVLSSIARIFDPLGLLGSVIAKAKIFMQKLWRLKIDWSDRLPSEENQEWHQFLVTLESINNIDIDGRIVVDQAKTVEIHGFADASERCFGAAVYCKSSDSSGRTLVRLITSKSRVAPLKSLTIPRLELCAAVLLTKLVKKVLTALKLAVTHVYYWSDSMIVLAWIQREPVDLKTFVQHRVATIQSLSSAQQWHHVTSDQNPADLLSRGVDPDKLVHHKLWWCGPAFLVDSDYPIRTVTISDKGEEFSAELKTSSHKDSKDILPVLNVTVNNFLHSLLKLSNNYITILRVVSYIFRFVNNLKKPLERLSGPISVQEMVKAELFLIRETQNECFSDDIHQLLRHGTVLHKSKLKNLNPFLDSDSVLRVGGRLGKANLTYFAKHPAILPKGHKFTLLVIQHYHKKYLHVAASALLSHTREKFWPLNGRSICRKVVHDCIVCFKNKPVVCKQIMGNLPSDRIVPDYPFNCSGVDFCDPFFIRYRNQRKGILHKMYVCIFVCFVSKAVHIEKGNIHIGDLVLLIEDNVPTHKWVVGRIIDVYYGDDKKIWVVKIKTKADIAVTLYLHSKVVKLSIPGKELWAIYGKCQPGFRAMEKQLRELMAVFAAFKEEMKDSVKEERKAVTEEMKALKEEMKADPEEMKAGLDSVKEEKKASQEKMEAGHVSVKEEIKASQEEMERERTCIIENKFEVIEDRIDAVENKVGQIEERVSSVKE</sequence>
<dbReference type="Gene3D" id="2.40.70.10">
    <property type="entry name" value="Acid Proteases"/>
    <property type="match status" value="1"/>
</dbReference>
<feature type="coiled-coil region" evidence="1">
    <location>
        <begin position="1392"/>
        <end position="1434"/>
    </location>
</feature>
<feature type="non-terminal residue" evidence="4">
    <location>
        <position position="1516"/>
    </location>
</feature>
<dbReference type="Pfam" id="PF05380">
    <property type="entry name" value="Peptidase_A17"/>
    <property type="match status" value="1"/>
</dbReference>
<dbReference type="EMBL" id="KK120200">
    <property type="protein sequence ID" value="KFM77752.1"/>
    <property type="molecule type" value="Genomic_DNA"/>
</dbReference>
<accession>A0A087UK63</accession>
<evidence type="ECO:0000313" key="4">
    <source>
        <dbReference type="EMBL" id="KFM77752.1"/>
    </source>
</evidence>
<dbReference type="InterPro" id="IPR040676">
    <property type="entry name" value="DUF5641"/>
</dbReference>
<keyword evidence="5" id="KW-1185">Reference proteome</keyword>
<dbReference type="PANTHER" id="PTHR47331:SF1">
    <property type="entry name" value="GAG-LIKE PROTEIN"/>
    <property type="match status" value="1"/>
</dbReference>
<gene>
    <name evidence="4" type="ORF">X975_01402</name>
</gene>
<dbReference type="PANTHER" id="PTHR47331">
    <property type="entry name" value="PHD-TYPE DOMAIN-CONTAINING PROTEIN"/>
    <property type="match status" value="1"/>
</dbReference>
<organism evidence="4 5">
    <name type="scientific">Stegodyphus mimosarum</name>
    <name type="common">African social velvet spider</name>
    <dbReference type="NCBI Taxonomy" id="407821"/>
    <lineage>
        <taxon>Eukaryota</taxon>
        <taxon>Metazoa</taxon>
        <taxon>Ecdysozoa</taxon>
        <taxon>Arthropoda</taxon>
        <taxon>Chelicerata</taxon>
        <taxon>Arachnida</taxon>
        <taxon>Araneae</taxon>
        <taxon>Araneomorphae</taxon>
        <taxon>Entelegynae</taxon>
        <taxon>Eresoidea</taxon>
        <taxon>Eresidae</taxon>
        <taxon>Stegodyphus</taxon>
    </lineage>
</organism>
<dbReference type="OrthoDB" id="6436171at2759"/>
<dbReference type="InterPro" id="IPR021109">
    <property type="entry name" value="Peptidase_aspartic_dom_sf"/>
</dbReference>
<dbReference type="InterPro" id="IPR008042">
    <property type="entry name" value="Retrotrans_Pao"/>
</dbReference>
<evidence type="ECO:0000256" key="1">
    <source>
        <dbReference type="SAM" id="Coils"/>
    </source>
</evidence>
<feature type="domain" description="DUF5641" evidence="3">
    <location>
        <begin position="1312"/>
        <end position="1361"/>
    </location>
</feature>
<dbReference type="OMA" id="GKENSIC"/>
<dbReference type="STRING" id="407821.A0A087UK63"/>
<proteinExistence type="predicted"/>
<feature type="region of interest" description="Disordered" evidence="2">
    <location>
        <begin position="128"/>
        <end position="148"/>
    </location>
</feature>
<evidence type="ECO:0000313" key="5">
    <source>
        <dbReference type="Proteomes" id="UP000054359"/>
    </source>
</evidence>
<dbReference type="InterPro" id="IPR043502">
    <property type="entry name" value="DNA/RNA_pol_sf"/>
</dbReference>
<evidence type="ECO:0000256" key="2">
    <source>
        <dbReference type="SAM" id="MobiDB-lite"/>
    </source>
</evidence>
<dbReference type="CDD" id="cd00303">
    <property type="entry name" value="retropepsin_like"/>
    <property type="match status" value="1"/>
</dbReference>
<dbReference type="Pfam" id="PF18701">
    <property type="entry name" value="DUF5641"/>
    <property type="match status" value="1"/>
</dbReference>
<evidence type="ECO:0000259" key="3">
    <source>
        <dbReference type="Pfam" id="PF18701"/>
    </source>
</evidence>
<dbReference type="GO" id="GO:0071897">
    <property type="term" value="P:DNA biosynthetic process"/>
    <property type="evidence" value="ECO:0007669"/>
    <property type="project" value="UniProtKB-ARBA"/>
</dbReference>